<feature type="transmembrane region" description="Helical" evidence="1">
    <location>
        <begin position="165"/>
        <end position="186"/>
    </location>
</feature>
<accession>A0A7Y0ERC8</accession>
<evidence type="ECO:0008006" key="4">
    <source>
        <dbReference type="Google" id="ProtNLM"/>
    </source>
</evidence>
<comment type="caution">
    <text evidence="2">The sequence shown here is derived from an EMBL/GenBank/DDBJ whole genome shotgun (WGS) entry which is preliminary data.</text>
</comment>
<evidence type="ECO:0000313" key="2">
    <source>
        <dbReference type="EMBL" id="NMM95002.1"/>
    </source>
</evidence>
<keyword evidence="1" id="KW-0472">Membrane</keyword>
<reference evidence="2 3" key="1">
    <citation type="submission" date="2020-02" db="EMBL/GenBank/DDBJ databases">
        <title>Characterization of phylogenetic diversity of novel bifidobacterial species isolated in Czech ZOOs.</title>
        <authorList>
            <person name="Lugli G.A."/>
            <person name="Vera N.B."/>
            <person name="Ventura M."/>
        </authorList>
    </citation>
    <scope>NUCLEOTIDE SEQUENCE [LARGE SCALE GENOMIC DNA]</scope>
    <source>
        <strain evidence="2 3">DSM 109957</strain>
    </source>
</reference>
<gene>
    <name evidence="2" type="ORF">G1C95_2190</name>
</gene>
<keyword evidence="1" id="KW-1133">Transmembrane helix</keyword>
<proteinExistence type="predicted"/>
<dbReference type="InterPro" id="IPR018674">
    <property type="entry name" value="DUF2142_membrane"/>
</dbReference>
<dbReference type="AlphaFoldDB" id="A0A7Y0ERC8"/>
<organism evidence="2 3">
    <name type="scientific">Bifidobacterium oedipodis</name>
    <dbReference type="NCBI Taxonomy" id="2675322"/>
    <lineage>
        <taxon>Bacteria</taxon>
        <taxon>Bacillati</taxon>
        <taxon>Actinomycetota</taxon>
        <taxon>Actinomycetes</taxon>
        <taxon>Bifidobacteriales</taxon>
        <taxon>Bifidobacteriaceae</taxon>
        <taxon>Bifidobacterium</taxon>
    </lineage>
</organism>
<evidence type="ECO:0000256" key="1">
    <source>
        <dbReference type="SAM" id="Phobius"/>
    </source>
</evidence>
<name>A0A7Y0ERC8_9BIFI</name>
<keyword evidence="1" id="KW-0812">Transmembrane</keyword>
<feature type="transmembrane region" description="Helical" evidence="1">
    <location>
        <begin position="236"/>
        <end position="260"/>
    </location>
</feature>
<feature type="transmembrane region" description="Helical" evidence="1">
    <location>
        <begin position="272"/>
        <end position="288"/>
    </location>
</feature>
<feature type="transmembrane region" description="Helical" evidence="1">
    <location>
        <begin position="207"/>
        <end position="224"/>
    </location>
</feature>
<protein>
    <recommendedName>
        <fullName evidence="4">DUF2142 domain-containing protein</fullName>
    </recommendedName>
</protein>
<dbReference type="RefSeq" id="WP_169173003.1">
    <property type="nucleotide sequence ID" value="NZ_JAAIII010000007.1"/>
</dbReference>
<dbReference type="EMBL" id="JAAIII010000007">
    <property type="protein sequence ID" value="NMM95002.1"/>
    <property type="molecule type" value="Genomic_DNA"/>
</dbReference>
<feature type="transmembrane region" description="Helical" evidence="1">
    <location>
        <begin position="380"/>
        <end position="400"/>
    </location>
</feature>
<sequence length="444" mass="48945">MISAIVAGLVFLVLALAQSGLFIGRLGVFSIPDPDMHSSGTYALVSGQMFNRRQDRVDQYGNIIHEQYLKGTGAYLDVPADNAVVADLLTSVLLTNYDVSPPQARSVAWQRETLNMQKDKKIDGAYRSSQYSFMNYIPQAMGLKVGQATHRSPYGQWQMARIFNLAFYLIVMVAAIVVAPVGRPLIMALGLLPPSMLMASSIMCDPQFLALSVLFLAVLGRVAYNGDPMGRSSYAVMVLLVIWLAWGKTNYAAVSLLALVLPSRVLSWRRKAAAVAVSGVAFVPWLYWHGNFSALNYMASKADNDGVGMLRKLVTNTYNTIMLYRFGCLDIISLACTMAVLLVFVYCMAGRVAASGIGRMDEEPRTLTGRVRVFLSDNRYAVTAVAVAFMESFIASWFVLTTWNEIPDMGTFGLIRGFQGRYMLPIAALLLMPVLDKAIRERPE</sequence>
<dbReference type="Pfam" id="PF09913">
    <property type="entry name" value="DUF2142"/>
    <property type="match status" value="1"/>
</dbReference>
<keyword evidence="3" id="KW-1185">Reference proteome</keyword>
<dbReference type="Proteomes" id="UP000532194">
    <property type="component" value="Unassembled WGS sequence"/>
</dbReference>
<evidence type="ECO:0000313" key="3">
    <source>
        <dbReference type="Proteomes" id="UP000532194"/>
    </source>
</evidence>
<feature type="transmembrane region" description="Helical" evidence="1">
    <location>
        <begin position="323"/>
        <end position="349"/>
    </location>
</feature>